<sequence length="130" mass="14845">MLMKVTFPVFIFEGQDLSVFLTAKDLSDYIEWYDVEDGIFRGFDFTGRHLGLLVDENKDVQCKILEGENGNDELMRRVRTLLRDSTPPIGISDNENATKAVAVGLFVERSRTAPTVIQWLKSCLGQCRRR</sequence>
<accession>A0ABN4LXD5</accession>
<keyword evidence="2" id="KW-1185">Reference proteome</keyword>
<dbReference type="EMBL" id="CP014206">
    <property type="protein sequence ID" value="AMK10645.1"/>
    <property type="molecule type" value="Genomic_DNA"/>
</dbReference>
<proteinExistence type="predicted"/>
<evidence type="ECO:0000313" key="2">
    <source>
        <dbReference type="Proteomes" id="UP000055611"/>
    </source>
</evidence>
<organism evidence="1 2">
    <name type="scientific">Pseudodesulfovibrio indicus</name>
    <dbReference type="NCBI Taxonomy" id="1716143"/>
    <lineage>
        <taxon>Bacteria</taxon>
        <taxon>Pseudomonadati</taxon>
        <taxon>Thermodesulfobacteriota</taxon>
        <taxon>Desulfovibrionia</taxon>
        <taxon>Desulfovibrionales</taxon>
        <taxon>Desulfovibrionaceae</taxon>
    </lineage>
</organism>
<dbReference type="Proteomes" id="UP000055611">
    <property type="component" value="Chromosome"/>
</dbReference>
<gene>
    <name evidence="1" type="ORF">AWY79_05725</name>
</gene>
<evidence type="ECO:0000313" key="1">
    <source>
        <dbReference type="EMBL" id="AMK10645.1"/>
    </source>
</evidence>
<reference evidence="1 2" key="1">
    <citation type="journal article" date="2016" name="Front. Microbiol.">
        <title>Genome Sequence of the Piezophilic, Mesophilic Sulfate-Reducing Bacterium Desulfovibrio indicus J2T.</title>
        <authorList>
            <person name="Cao J."/>
            <person name="Maignien L."/>
            <person name="Shao Z."/>
            <person name="Alain K."/>
            <person name="Jebbar M."/>
        </authorList>
    </citation>
    <scope>NUCLEOTIDE SEQUENCE [LARGE SCALE GENOMIC DNA]</scope>
    <source>
        <strain evidence="1 2">J2</strain>
    </source>
</reference>
<protein>
    <submittedName>
        <fullName evidence="1">Uncharacterized protein</fullName>
    </submittedName>
</protein>
<name>A0ABN4LXD5_9BACT</name>